<feature type="transmembrane region" description="Helical" evidence="1">
    <location>
        <begin position="82"/>
        <end position="105"/>
    </location>
</feature>
<evidence type="ECO:0000313" key="3">
    <source>
        <dbReference type="Proteomes" id="UP001341281"/>
    </source>
</evidence>
<dbReference type="Proteomes" id="UP001341281">
    <property type="component" value="Chromosome 06"/>
</dbReference>
<evidence type="ECO:0000256" key="1">
    <source>
        <dbReference type="SAM" id="Phobius"/>
    </source>
</evidence>
<keyword evidence="1" id="KW-1133">Transmembrane helix</keyword>
<organism evidence="2 3">
    <name type="scientific">Paspalum notatum var. saurae</name>
    <dbReference type="NCBI Taxonomy" id="547442"/>
    <lineage>
        <taxon>Eukaryota</taxon>
        <taxon>Viridiplantae</taxon>
        <taxon>Streptophyta</taxon>
        <taxon>Embryophyta</taxon>
        <taxon>Tracheophyta</taxon>
        <taxon>Spermatophyta</taxon>
        <taxon>Magnoliopsida</taxon>
        <taxon>Liliopsida</taxon>
        <taxon>Poales</taxon>
        <taxon>Poaceae</taxon>
        <taxon>PACMAD clade</taxon>
        <taxon>Panicoideae</taxon>
        <taxon>Andropogonodae</taxon>
        <taxon>Paspaleae</taxon>
        <taxon>Paspalinae</taxon>
        <taxon>Paspalum</taxon>
    </lineage>
</organism>
<sequence>MACRVPETIVLAFGAAALGAPDALRLLLGRGPAADLAACVVLISAFTALFLGTVLLSMFLRKAPRAGGGARAVPAPGPAMDLFAQVTRVVSVGAALLVTACHLVASCGIKNLIVGALVVAGAAYSLPFAMPLLRFVRRGPRNATGATPAPWAGTRRVGKMTSLGVVLVSLACVVLLAITIPSWREADIGEQTCAAA</sequence>
<dbReference type="EMBL" id="CP144750">
    <property type="protein sequence ID" value="WVZ82119.1"/>
    <property type="molecule type" value="Genomic_DNA"/>
</dbReference>
<gene>
    <name evidence="2" type="ORF">U9M48_029420</name>
</gene>
<keyword evidence="1" id="KW-0472">Membrane</keyword>
<dbReference type="AlphaFoldDB" id="A0AAQ3U0X5"/>
<evidence type="ECO:0000313" key="2">
    <source>
        <dbReference type="EMBL" id="WVZ82119.1"/>
    </source>
</evidence>
<feature type="transmembrane region" description="Helical" evidence="1">
    <location>
        <begin position="111"/>
        <end position="133"/>
    </location>
</feature>
<name>A0AAQ3U0X5_PASNO</name>
<protein>
    <submittedName>
        <fullName evidence="2">Uncharacterized protein</fullName>
    </submittedName>
</protein>
<reference evidence="2 3" key="1">
    <citation type="submission" date="2024-02" db="EMBL/GenBank/DDBJ databases">
        <title>High-quality chromosome-scale genome assembly of Pensacola bahiagrass (Paspalum notatum Flugge var. saurae).</title>
        <authorList>
            <person name="Vega J.M."/>
            <person name="Podio M."/>
            <person name="Orjuela J."/>
            <person name="Siena L.A."/>
            <person name="Pessino S.C."/>
            <person name="Combes M.C."/>
            <person name="Mariac C."/>
            <person name="Albertini E."/>
            <person name="Pupilli F."/>
            <person name="Ortiz J.P.A."/>
            <person name="Leblanc O."/>
        </authorList>
    </citation>
    <scope>NUCLEOTIDE SEQUENCE [LARGE SCALE GENOMIC DNA]</scope>
    <source>
        <strain evidence="2">R1</strain>
        <tissue evidence="2">Leaf</tissue>
    </source>
</reference>
<accession>A0AAQ3U0X5</accession>
<keyword evidence="3" id="KW-1185">Reference proteome</keyword>
<keyword evidence="1" id="KW-0812">Transmembrane</keyword>
<feature type="transmembrane region" description="Helical" evidence="1">
    <location>
        <begin position="35"/>
        <end position="61"/>
    </location>
</feature>
<feature type="transmembrane region" description="Helical" evidence="1">
    <location>
        <begin position="163"/>
        <end position="183"/>
    </location>
</feature>
<proteinExistence type="predicted"/>